<evidence type="ECO:0000256" key="1">
    <source>
        <dbReference type="SAM" id="MobiDB-lite"/>
    </source>
</evidence>
<organism evidence="3 4">
    <name type="scientific">Ceratodon purpureus</name>
    <name type="common">Fire moss</name>
    <name type="synonym">Dicranum purpureum</name>
    <dbReference type="NCBI Taxonomy" id="3225"/>
    <lineage>
        <taxon>Eukaryota</taxon>
        <taxon>Viridiplantae</taxon>
        <taxon>Streptophyta</taxon>
        <taxon>Embryophyta</taxon>
        <taxon>Bryophyta</taxon>
        <taxon>Bryophytina</taxon>
        <taxon>Bryopsida</taxon>
        <taxon>Dicranidae</taxon>
        <taxon>Pseudoditrichales</taxon>
        <taxon>Ditrichaceae</taxon>
        <taxon>Ceratodon</taxon>
    </lineage>
</organism>
<feature type="chain" id="PRO_5035712454" evidence="2">
    <location>
        <begin position="22"/>
        <end position="51"/>
    </location>
</feature>
<reference evidence="3" key="1">
    <citation type="submission" date="2020-06" db="EMBL/GenBank/DDBJ databases">
        <title>WGS assembly of Ceratodon purpureus strain R40.</title>
        <authorList>
            <person name="Carey S.B."/>
            <person name="Jenkins J."/>
            <person name="Shu S."/>
            <person name="Lovell J.T."/>
            <person name="Sreedasyam A."/>
            <person name="Maumus F."/>
            <person name="Tiley G.P."/>
            <person name="Fernandez-Pozo N."/>
            <person name="Barry K."/>
            <person name="Chen C."/>
            <person name="Wang M."/>
            <person name="Lipzen A."/>
            <person name="Daum C."/>
            <person name="Saski C.A."/>
            <person name="Payton A.C."/>
            <person name="Mcbreen J.C."/>
            <person name="Conrad R.E."/>
            <person name="Kollar L.M."/>
            <person name="Olsson S."/>
            <person name="Huttunen S."/>
            <person name="Landis J.B."/>
            <person name="Wickett N.J."/>
            <person name="Johnson M.G."/>
            <person name="Rensing S.A."/>
            <person name="Grimwood J."/>
            <person name="Schmutz J."/>
            <person name="Mcdaniel S.F."/>
        </authorList>
    </citation>
    <scope>NUCLEOTIDE SEQUENCE</scope>
    <source>
        <strain evidence="3">R40</strain>
    </source>
</reference>
<keyword evidence="4" id="KW-1185">Reference proteome</keyword>
<evidence type="ECO:0000313" key="3">
    <source>
        <dbReference type="EMBL" id="KAG0565656.1"/>
    </source>
</evidence>
<gene>
    <name evidence="3" type="ORF">KC19_7G004700</name>
</gene>
<protein>
    <submittedName>
        <fullName evidence="3">Uncharacterized protein</fullName>
    </submittedName>
</protein>
<comment type="caution">
    <text evidence="3">The sequence shown here is derived from an EMBL/GenBank/DDBJ whole genome shotgun (WGS) entry which is preliminary data.</text>
</comment>
<feature type="region of interest" description="Disordered" evidence="1">
    <location>
        <begin position="26"/>
        <end position="51"/>
    </location>
</feature>
<feature type="signal peptide" evidence="2">
    <location>
        <begin position="1"/>
        <end position="21"/>
    </location>
</feature>
<name>A0A8T0H181_CERPU</name>
<dbReference type="AlphaFoldDB" id="A0A8T0H181"/>
<proteinExistence type="predicted"/>
<keyword evidence="2" id="KW-0732">Signal</keyword>
<accession>A0A8T0H181</accession>
<evidence type="ECO:0000256" key="2">
    <source>
        <dbReference type="SAM" id="SignalP"/>
    </source>
</evidence>
<sequence length="51" mass="6060">MKRSLLQLMIELSQLYWYVQSMETQPEQQQQQQQHEEAANGSKGLLHTKRS</sequence>
<dbReference type="EMBL" id="CM026428">
    <property type="protein sequence ID" value="KAG0565656.1"/>
    <property type="molecule type" value="Genomic_DNA"/>
</dbReference>
<dbReference type="Proteomes" id="UP000822688">
    <property type="component" value="Chromosome 7"/>
</dbReference>
<evidence type="ECO:0000313" key="4">
    <source>
        <dbReference type="Proteomes" id="UP000822688"/>
    </source>
</evidence>